<evidence type="ECO:0000313" key="2">
    <source>
        <dbReference type="WBParaSite" id="PS1159_v2.g19726.t1"/>
    </source>
</evidence>
<accession>A0AC35FQ20</accession>
<name>A0AC35FQ20_9BILA</name>
<sequence>MLRASRIIWIQKDASFKHAVRGFYQSGIKFEKFRSVLGDPKVESPFNNSNRVLKDARIDKEFHQSVVDRVKQEISPTPEVHKTVAETVLGDIPLNNKPLQSVVESETPGNNETSPDLEKKRMKMARNTYWGLLSVAGATLAGLAWFCFHYGRSPRDLEGNIIPDEFSGQQFGFFYRILNSFKLWRDYVVEPSREVLLPDPIPYPYHQPKYTLVLEMKNILVSPEWTYKTGYRFKKRPALDYFLDVIGYPNFEVVVYTSESSMTAPSVIESMDPKGRIMYKLYRDTTKYMNGHHVKGRIMYKLYRDTTKYMNGHHVKDLSRLNRDLKKVIYIDFDPKSFQLNPENVLRVPKWEGNMDDTALVDLAELLKTIYLSDADDVRPTLQYYSQFDDPAKEFRRRAQY</sequence>
<dbReference type="Proteomes" id="UP000887580">
    <property type="component" value="Unplaced"/>
</dbReference>
<protein>
    <submittedName>
        <fullName evidence="2">Mitochondrial import inner membrane translocase subunit TIM50</fullName>
    </submittedName>
</protein>
<dbReference type="WBParaSite" id="PS1159_v2.g19726.t1">
    <property type="protein sequence ID" value="PS1159_v2.g19726.t1"/>
    <property type="gene ID" value="PS1159_v2.g19726"/>
</dbReference>
<proteinExistence type="predicted"/>
<reference evidence="2" key="1">
    <citation type="submission" date="2022-11" db="UniProtKB">
        <authorList>
            <consortium name="WormBaseParasite"/>
        </authorList>
    </citation>
    <scope>IDENTIFICATION</scope>
</reference>
<organism evidence="1 2">
    <name type="scientific">Panagrolaimus sp. PS1159</name>
    <dbReference type="NCBI Taxonomy" id="55785"/>
    <lineage>
        <taxon>Eukaryota</taxon>
        <taxon>Metazoa</taxon>
        <taxon>Ecdysozoa</taxon>
        <taxon>Nematoda</taxon>
        <taxon>Chromadorea</taxon>
        <taxon>Rhabditida</taxon>
        <taxon>Tylenchina</taxon>
        <taxon>Panagrolaimomorpha</taxon>
        <taxon>Panagrolaimoidea</taxon>
        <taxon>Panagrolaimidae</taxon>
        <taxon>Panagrolaimus</taxon>
    </lineage>
</organism>
<evidence type="ECO:0000313" key="1">
    <source>
        <dbReference type="Proteomes" id="UP000887580"/>
    </source>
</evidence>